<evidence type="ECO:0000256" key="4">
    <source>
        <dbReference type="ARBA" id="ARBA00022679"/>
    </source>
</evidence>
<evidence type="ECO:0000256" key="7">
    <source>
        <dbReference type="ARBA" id="ARBA00022840"/>
    </source>
</evidence>
<feature type="compositionally biased region" description="Polar residues" evidence="10">
    <location>
        <begin position="482"/>
        <end position="491"/>
    </location>
</feature>
<feature type="region of interest" description="Disordered" evidence="10">
    <location>
        <begin position="418"/>
        <end position="438"/>
    </location>
</feature>
<evidence type="ECO:0000256" key="2">
    <source>
        <dbReference type="ARBA" id="ARBA00012438"/>
    </source>
</evidence>
<keyword evidence="11" id="KW-1133">Transmembrane helix</keyword>
<sequence>MDSGYWANRVHKVREFGMAGRGLVGWDWGVALVVAAVQVFGGRGANFGQTGVRSLDALGYALLLAGPIALVFRRYQPLPVLAITLAACVSYLSLDYGFGPIFISLVVAFLTAATRGSRWWTYPLVPLGYLVMVWPLPALLGRPTEGWQIFGLMAWLTVLVGLAEGIRQRQAVLEARRQRAEAARRDEEAQRRRQASEERLAIARELHDVLAHSLSLINVQASVALELFDKKPEQAASALAAIKGASKDALAEVHTLLHTIRTGSPVGGEDADAEPEAIPDPDQRASRGRRRRARARRRRTTLPGPAQQDDALGPDSTADGGGQNATESEQAEQPEQPAAPRSPAPSIADLDELLHRIREAGLTVHTRVLGTVTPLPSVIDVAAARIIQESLTNVVRHAPGADATVTVRYTPDSVDFTIDNTRPTSAPVRTGTTGGNGIIGMRERAHALGGALTAGPRPSGGFRVAARLPVRPVAPSERGQRAESTAGNGTAEQKPAGRAADGAEGSPKGTAPVQRAASASDTESVSTRSGRPGRLGAEPSTDGEGSPSAMGSARSPATASGASSAVHREAARTTAPSGANGRVHPNASDGHGTEPQ</sequence>
<evidence type="ECO:0000256" key="6">
    <source>
        <dbReference type="ARBA" id="ARBA00022777"/>
    </source>
</evidence>
<feature type="domain" description="Histidine kinase/HSP90-like ATPase" evidence="12">
    <location>
        <begin position="383"/>
        <end position="471"/>
    </location>
</feature>
<protein>
    <recommendedName>
        <fullName evidence="2">histidine kinase</fullName>
        <ecNumber evidence="2">2.7.13.3</ecNumber>
    </recommendedName>
</protein>
<evidence type="ECO:0000256" key="11">
    <source>
        <dbReference type="SAM" id="Phobius"/>
    </source>
</evidence>
<evidence type="ECO:0000256" key="8">
    <source>
        <dbReference type="ARBA" id="ARBA00023012"/>
    </source>
</evidence>
<dbReference type="Pfam" id="PF07730">
    <property type="entry name" value="HisKA_3"/>
    <property type="match status" value="1"/>
</dbReference>
<dbReference type="EC" id="2.7.13.3" evidence="2"/>
<dbReference type="AlphaFoldDB" id="A0A5R8NSR7"/>
<dbReference type="PANTHER" id="PTHR24421:SF10">
    <property type="entry name" value="NITRATE_NITRITE SENSOR PROTEIN NARQ"/>
    <property type="match status" value="1"/>
</dbReference>
<feature type="compositionally biased region" description="Low complexity" evidence="10">
    <location>
        <begin position="327"/>
        <end position="346"/>
    </location>
</feature>
<evidence type="ECO:0000313" key="14">
    <source>
        <dbReference type="EMBL" id="TLF78739.1"/>
    </source>
</evidence>
<keyword evidence="3" id="KW-0597">Phosphoprotein</keyword>
<dbReference type="Gene3D" id="3.30.565.10">
    <property type="entry name" value="Histidine kinase-like ATPase, C-terminal domain"/>
    <property type="match status" value="1"/>
</dbReference>
<comment type="catalytic activity">
    <reaction evidence="1">
        <text>ATP + protein L-histidine = ADP + protein N-phospho-L-histidine.</text>
        <dbReference type="EC" id="2.7.13.3"/>
    </reaction>
</comment>
<gene>
    <name evidence="14" type="ORF">FEK34_10260</name>
</gene>
<evidence type="ECO:0000313" key="15">
    <source>
        <dbReference type="Proteomes" id="UP000306378"/>
    </source>
</evidence>
<evidence type="ECO:0000256" key="5">
    <source>
        <dbReference type="ARBA" id="ARBA00022741"/>
    </source>
</evidence>
<feature type="transmembrane region" description="Helical" evidence="11">
    <location>
        <begin position="57"/>
        <end position="75"/>
    </location>
</feature>
<keyword evidence="11" id="KW-0472">Membrane</keyword>
<feature type="region of interest" description="Disordered" evidence="10">
    <location>
        <begin position="469"/>
        <end position="596"/>
    </location>
</feature>
<feature type="region of interest" description="Disordered" evidence="10">
    <location>
        <begin position="261"/>
        <end position="346"/>
    </location>
</feature>
<feature type="transmembrane region" description="Helical" evidence="11">
    <location>
        <begin position="119"/>
        <end position="140"/>
    </location>
</feature>
<proteinExistence type="predicted"/>
<dbReference type="InterPro" id="IPR050482">
    <property type="entry name" value="Sensor_HK_TwoCompSys"/>
</dbReference>
<dbReference type="InterPro" id="IPR036890">
    <property type="entry name" value="HATPase_C_sf"/>
</dbReference>
<dbReference type="EMBL" id="VBUT01000004">
    <property type="protein sequence ID" value="TLF78739.1"/>
    <property type="molecule type" value="Genomic_DNA"/>
</dbReference>
<name>A0A5R8NSR7_9NOCA</name>
<dbReference type="GO" id="GO:0000155">
    <property type="term" value="F:phosphorelay sensor kinase activity"/>
    <property type="evidence" value="ECO:0007669"/>
    <property type="project" value="InterPro"/>
</dbReference>
<dbReference type="Proteomes" id="UP000306378">
    <property type="component" value="Unassembled WGS sequence"/>
</dbReference>
<evidence type="ECO:0000259" key="13">
    <source>
        <dbReference type="Pfam" id="PF07730"/>
    </source>
</evidence>
<feature type="transmembrane region" description="Helical" evidence="11">
    <location>
        <begin position="28"/>
        <end position="45"/>
    </location>
</feature>
<organism evidence="14 15">
    <name type="scientific">Nocardia cyriacigeorgica</name>
    <dbReference type="NCBI Taxonomy" id="135487"/>
    <lineage>
        <taxon>Bacteria</taxon>
        <taxon>Bacillati</taxon>
        <taxon>Actinomycetota</taxon>
        <taxon>Actinomycetes</taxon>
        <taxon>Mycobacteriales</taxon>
        <taxon>Nocardiaceae</taxon>
        <taxon>Nocardia</taxon>
    </lineage>
</organism>
<feature type="compositionally biased region" description="Basic residues" evidence="10">
    <location>
        <begin position="286"/>
        <end position="300"/>
    </location>
</feature>
<keyword evidence="11" id="KW-0812">Transmembrane</keyword>
<keyword evidence="8" id="KW-0902">Two-component regulatory system</keyword>
<evidence type="ECO:0000256" key="10">
    <source>
        <dbReference type="SAM" id="MobiDB-lite"/>
    </source>
</evidence>
<dbReference type="GO" id="GO:0016020">
    <property type="term" value="C:membrane"/>
    <property type="evidence" value="ECO:0007669"/>
    <property type="project" value="InterPro"/>
</dbReference>
<dbReference type="GO" id="GO:0005524">
    <property type="term" value="F:ATP binding"/>
    <property type="evidence" value="ECO:0007669"/>
    <property type="project" value="UniProtKB-KW"/>
</dbReference>
<accession>A0A5R8NSR7</accession>
<feature type="compositionally biased region" description="Acidic residues" evidence="10">
    <location>
        <begin position="269"/>
        <end position="279"/>
    </location>
</feature>
<evidence type="ECO:0000256" key="1">
    <source>
        <dbReference type="ARBA" id="ARBA00000085"/>
    </source>
</evidence>
<dbReference type="Gene3D" id="1.20.5.1930">
    <property type="match status" value="1"/>
</dbReference>
<reference evidence="14 15" key="1">
    <citation type="submission" date="2019-05" db="EMBL/GenBank/DDBJ databases">
        <title>Genomes sequences of two Nocardia cyriacigeorgica environmental isolates, type strains Nocardia asteroides ATCC 19247 and Nocardia cyriacigeorgica DSM 44484.</title>
        <authorList>
            <person name="Vautrin F."/>
            <person name="Bergeron E."/>
            <person name="Dubost A."/>
            <person name="Abrouk D."/>
            <person name="Rodriguez Nava V."/>
            <person name="Pujic P."/>
        </authorList>
    </citation>
    <scope>NUCLEOTIDE SEQUENCE [LARGE SCALE GENOMIC DNA]</scope>
    <source>
        <strain evidence="14 15">EML 446</strain>
    </source>
</reference>
<evidence type="ECO:0000256" key="3">
    <source>
        <dbReference type="ARBA" id="ARBA00022553"/>
    </source>
</evidence>
<feature type="domain" description="Signal transduction histidine kinase subgroup 3 dimerisation and phosphoacceptor" evidence="13">
    <location>
        <begin position="198"/>
        <end position="263"/>
    </location>
</feature>
<comment type="caution">
    <text evidence="14">The sequence shown here is derived from an EMBL/GenBank/DDBJ whole genome shotgun (WGS) entry which is preliminary data.</text>
</comment>
<keyword evidence="9" id="KW-0175">Coiled coil</keyword>
<keyword evidence="7" id="KW-0067">ATP-binding</keyword>
<dbReference type="Pfam" id="PF02518">
    <property type="entry name" value="HATPase_c"/>
    <property type="match status" value="1"/>
</dbReference>
<feature type="transmembrane region" description="Helical" evidence="11">
    <location>
        <begin position="146"/>
        <end position="166"/>
    </location>
</feature>
<keyword evidence="6 14" id="KW-0418">Kinase</keyword>
<keyword evidence="4" id="KW-0808">Transferase</keyword>
<dbReference type="PANTHER" id="PTHR24421">
    <property type="entry name" value="NITRATE/NITRITE SENSOR PROTEIN NARX-RELATED"/>
    <property type="match status" value="1"/>
</dbReference>
<dbReference type="InterPro" id="IPR003594">
    <property type="entry name" value="HATPase_dom"/>
</dbReference>
<dbReference type="InterPro" id="IPR011712">
    <property type="entry name" value="Sig_transdc_His_kin_sub3_dim/P"/>
</dbReference>
<dbReference type="GO" id="GO:0046983">
    <property type="term" value="F:protein dimerization activity"/>
    <property type="evidence" value="ECO:0007669"/>
    <property type="project" value="InterPro"/>
</dbReference>
<feature type="coiled-coil region" evidence="9">
    <location>
        <begin position="163"/>
        <end position="206"/>
    </location>
</feature>
<evidence type="ECO:0000259" key="12">
    <source>
        <dbReference type="Pfam" id="PF02518"/>
    </source>
</evidence>
<dbReference type="CDD" id="cd16917">
    <property type="entry name" value="HATPase_UhpB-NarQ-NarX-like"/>
    <property type="match status" value="1"/>
</dbReference>
<evidence type="ECO:0000256" key="9">
    <source>
        <dbReference type="SAM" id="Coils"/>
    </source>
</evidence>
<feature type="compositionally biased region" description="Polar residues" evidence="10">
    <location>
        <begin position="517"/>
        <end position="529"/>
    </location>
</feature>
<dbReference type="SUPFAM" id="SSF55874">
    <property type="entry name" value="ATPase domain of HSP90 chaperone/DNA topoisomerase II/histidine kinase"/>
    <property type="match status" value="1"/>
</dbReference>
<keyword evidence="5" id="KW-0547">Nucleotide-binding</keyword>
<feature type="transmembrane region" description="Helical" evidence="11">
    <location>
        <begin position="81"/>
        <end position="112"/>
    </location>
</feature>